<evidence type="ECO:0000256" key="3">
    <source>
        <dbReference type="ARBA" id="ARBA00022801"/>
    </source>
</evidence>
<gene>
    <name evidence="6" type="primary">nucH</name>
    <name evidence="6" type="ORF">NCTC12112_00409</name>
</gene>
<dbReference type="EMBL" id="LS483487">
    <property type="protein sequence ID" value="SQJ00054.1"/>
    <property type="molecule type" value="Genomic_DNA"/>
</dbReference>
<dbReference type="InterPro" id="IPR035437">
    <property type="entry name" value="SNase_OB-fold_sf"/>
</dbReference>
<dbReference type="SUPFAM" id="SSF50199">
    <property type="entry name" value="Staphylococcal nuclease"/>
    <property type="match status" value="1"/>
</dbReference>
<keyword evidence="3 6" id="KW-0378">Hydrolase</keyword>
<dbReference type="InterPro" id="IPR002071">
    <property type="entry name" value="Thermonucl_AS"/>
</dbReference>
<dbReference type="SMART" id="SM00318">
    <property type="entry name" value="SNc"/>
    <property type="match status" value="1"/>
</dbReference>
<name>A0AAX2JAC8_9FUSO</name>
<dbReference type="InterPro" id="IPR016071">
    <property type="entry name" value="Staphylococal_nuclease_OB-fold"/>
</dbReference>
<keyword evidence="2" id="KW-0255">Endonuclease</keyword>
<dbReference type="AlphaFoldDB" id="A0AAX2JAC8"/>
<organism evidence="6 7">
    <name type="scientific">Fusobacterium ulcerans</name>
    <dbReference type="NCBI Taxonomy" id="861"/>
    <lineage>
        <taxon>Bacteria</taxon>
        <taxon>Fusobacteriati</taxon>
        <taxon>Fusobacteriota</taxon>
        <taxon>Fusobacteriia</taxon>
        <taxon>Fusobacteriales</taxon>
        <taxon>Fusobacteriaceae</taxon>
        <taxon>Fusobacterium</taxon>
    </lineage>
</organism>
<dbReference type="Gene3D" id="2.40.50.90">
    <property type="match status" value="1"/>
</dbReference>
<dbReference type="Pfam" id="PF00565">
    <property type="entry name" value="SNase"/>
    <property type="match status" value="1"/>
</dbReference>
<feature type="domain" description="TNase-like" evidence="5">
    <location>
        <begin position="18"/>
        <end position="139"/>
    </location>
</feature>
<dbReference type="KEGG" id="ful:C4N20_09285"/>
<dbReference type="Proteomes" id="UP000249008">
    <property type="component" value="Chromosome 1"/>
</dbReference>
<feature type="region of interest" description="Disordered" evidence="4">
    <location>
        <begin position="137"/>
        <end position="156"/>
    </location>
</feature>
<dbReference type="RefSeq" id="WP_005979338.1">
    <property type="nucleotide sequence ID" value="NZ_BAABXY010000001.1"/>
</dbReference>
<protein>
    <submittedName>
        <fullName evidence="6">Thermonuclease</fullName>
        <ecNumber evidence="6">3.1.31.1</ecNumber>
    </submittedName>
</protein>
<evidence type="ECO:0000256" key="1">
    <source>
        <dbReference type="ARBA" id="ARBA00022722"/>
    </source>
</evidence>
<proteinExistence type="predicted"/>
<dbReference type="GeneID" id="78455003"/>
<evidence type="ECO:0000259" key="5">
    <source>
        <dbReference type="PROSITE" id="PS50830"/>
    </source>
</evidence>
<sequence length="156" mass="18434">MRKIMFAIFIFSLSIIAVAVSGKVIRVSDGDTILIQSGSQKIRVRMYGIDAPELKQKYGEESKKYLEKRIMDKNVDIKVINQDQYGRKVGKVFYKNKDINLEMLETGNAWFYEYHAKHEKDYRKAFKNAKEQKLGLWKDKNPQNPRNFRLDHRREG</sequence>
<evidence type="ECO:0000256" key="4">
    <source>
        <dbReference type="SAM" id="MobiDB-lite"/>
    </source>
</evidence>
<dbReference type="PROSITE" id="PS50830">
    <property type="entry name" value="TNASE_3"/>
    <property type="match status" value="1"/>
</dbReference>
<dbReference type="GO" id="GO:1990599">
    <property type="term" value="F:3' overhang single-stranded DNA endodeoxyribonuclease activity"/>
    <property type="evidence" value="ECO:0007669"/>
    <property type="project" value="UniProtKB-EC"/>
</dbReference>
<evidence type="ECO:0000256" key="2">
    <source>
        <dbReference type="ARBA" id="ARBA00022759"/>
    </source>
</evidence>
<accession>A0AAX2JAC8</accession>
<evidence type="ECO:0000313" key="7">
    <source>
        <dbReference type="Proteomes" id="UP000249008"/>
    </source>
</evidence>
<dbReference type="PANTHER" id="PTHR12302:SF3">
    <property type="entry name" value="SERINE_THREONINE-PROTEIN KINASE 31"/>
    <property type="match status" value="1"/>
</dbReference>
<evidence type="ECO:0000313" key="6">
    <source>
        <dbReference type="EMBL" id="SQJ00054.1"/>
    </source>
</evidence>
<dbReference type="EC" id="3.1.31.1" evidence="6"/>
<reference evidence="6 7" key="1">
    <citation type="submission" date="2018-06" db="EMBL/GenBank/DDBJ databases">
        <authorList>
            <consortium name="Pathogen Informatics"/>
            <person name="Doyle S."/>
        </authorList>
    </citation>
    <scope>NUCLEOTIDE SEQUENCE [LARGE SCALE GENOMIC DNA]</scope>
    <source>
        <strain evidence="6 7">NCTC12112</strain>
    </source>
</reference>
<dbReference type="PROSITE" id="PS01123">
    <property type="entry name" value="TNASE_1"/>
    <property type="match status" value="1"/>
</dbReference>
<dbReference type="PANTHER" id="PTHR12302">
    <property type="entry name" value="EBNA2 BINDING PROTEIN P100"/>
    <property type="match status" value="1"/>
</dbReference>
<dbReference type="GO" id="GO:0003676">
    <property type="term" value="F:nucleic acid binding"/>
    <property type="evidence" value="ECO:0007669"/>
    <property type="project" value="InterPro"/>
</dbReference>
<keyword evidence="1" id="KW-0540">Nuclease</keyword>